<gene>
    <name evidence="1" type="ORF">EC9_42690</name>
</gene>
<protein>
    <recommendedName>
        <fullName evidence="3">DUF4276 family protein</fullName>
    </recommendedName>
</protein>
<proteinExistence type="predicted"/>
<dbReference type="OrthoDB" id="272152at2"/>
<evidence type="ECO:0000313" key="2">
    <source>
        <dbReference type="Proteomes" id="UP000319557"/>
    </source>
</evidence>
<keyword evidence="2" id="KW-1185">Reference proteome</keyword>
<dbReference type="Proteomes" id="UP000319557">
    <property type="component" value="Chromosome"/>
</dbReference>
<dbReference type="EMBL" id="CP036261">
    <property type="protein sequence ID" value="QDS90065.1"/>
    <property type="molecule type" value="Genomic_DNA"/>
</dbReference>
<dbReference type="AlphaFoldDB" id="A0A517M5B4"/>
<organism evidence="1 2">
    <name type="scientific">Rosistilla ulvae</name>
    <dbReference type="NCBI Taxonomy" id="1930277"/>
    <lineage>
        <taxon>Bacteria</taxon>
        <taxon>Pseudomonadati</taxon>
        <taxon>Planctomycetota</taxon>
        <taxon>Planctomycetia</taxon>
        <taxon>Pirellulales</taxon>
        <taxon>Pirellulaceae</taxon>
        <taxon>Rosistilla</taxon>
    </lineage>
</organism>
<sequence>MISTRSLDAAVQRRIWVICEGKHEQSGALECLIRRIMPAATACEFVFESWKNPRGVKRRFRASPKGDGVFKKLIAALIDASELQYDGVVCVIDCDRDPGRVQSVDRAQYDETFAMARAFGVAIETFDACFLADEKSLSSTLRCNVDMQKDPESNRDAKQTVRDLRDASGIDLGLAECYANLAEVADLSIMAQRCPKGFAVWRKRVEQL</sequence>
<dbReference type="RefSeq" id="WP_145347962.1">
    <property type="nucleotide sequence ID" value="NZ_CP036261.1"/>
</dbReference>
<accession>A0A517M5B4</accession>
<evidence type="ECO:0008006" key="3">
    <source>
        <dbReference type="Google" id="ProtNLM"/>
    </source>
</evidence>
<name>A0A517M5B4_9BACT</name>
<evidence type="ECO:0000313" key="1">
    <source>
        <dbReference type="EMBL" id="QDS90065.1"/>
    </source>
</evidence>
<dbReference type="KEGG" id="ruv:EC9_42690"/>
<reference evidence="1 2" key="1">
    <citation type="submission" date="2019-02" db="EMBL/GenBank/DDBJ databases">
        <title>Deep-cultivation of Planctomycetes and their phenomic and genomic characterization uncovers novel biology.</title>
        <authorList>
            <person name="Wiegand S."/>
            <person name="Jogler M."/>
            <person name="Boedeker C."/>
            <person name="Pinto D."/>
            <person name="Vollmers J."/>
            <person name="Rivas-Marin E."/>
            <person name="Kohn T."/>
            <person name="Peeters S.H."/>
            <person name="Heuer A."/>
            <person name="Rast P."/>
            <person name="Oberbeckmann S."/>
            <person name="Bunk B."/>
            <person name="Jeske O."/>
            <person name="Meyerdierks A."/>
            <person name="Storesund J.E."/>
            <person name="Kallscheuer N."/>
            <person name="Luecker S."/>
            <person name="Lage O.M."/>
            <person name="Pohl T."/>
            <person name="Merkel B.J."/>
            <person name="Hornburger P."/>
            <person name="Mueller R.-W."/>
            <person name="Bruemmer F."/>
            <person name="Labrenz M."/>
            <person name="Spormann A.M."/>
            <person name="Op den Camp H."/>
            <person name="Overmann J."/>
            <person name="Amann R."/>
            <person name="Jetten M.S.M."/>
            <person name="Mascher T."/>
            <person name="Medema M.H."/>
            <person name="Devos D.P."/>
            <person name="Kaster A.-K."/>
            <person name="Ovreas L."/>
            <person name="Rohde M."/>
            <person name="Galperin M.Y."/>
            <person name="Jogler C."/>
        </authorList>
    </citation>
    <scope>NUCLEOTIDE SEQUENCE [LARGE SCALE GENOMIC DNA]</scope>
    <source>
        <strain evidence="1 2">EC9</strain>
    </source>
</reference>